<keyword evidence="3" id="KW-1185">Reference proteome</keyword>
<evidence type="ECO:0000256" key="1">
    <source>
        <dbReference type="SAM" id="MobiDB-lite"/>
    </source>
</evidence>
<gene>
    <name evidence="2" type="ORF">A0J61_10684</name>
</gene>
<dbReference type="Proteomes" id="UP000093000">
    <property type="component" value="Unassembled WGS sequence"/>
</dbReference>
<dbReference type="STRING" id="101091.A0A1C7MWS0"/>
<dbReference type="InParanoid" id="A0A1C7MWS0"/>
<feature type="compositionally biased region" description="Low complexity" evidence="1">
    <location>
        <begin position="22"/>
        <end position="36"/>
    </location>
</feature>
<evidence type="ECO:0000313" key="3">
    <source>
        <dbReference type="Proteomes" id="UP000093000"/>
    </source>
</evidence>
<comment type="caution">
    <text evidence="2">The sequence shown here is derived from an EMBL/GenBank/DDBJ whole genome shotgun (WGS) entry which is preliminary data.</text>
</comment>
<reference evidence="2 3" key="1">
    <citation type="submission" date="2016-03" db="EMBL/GenBank/DDBJ databases">
        <title>Choanephora cucurbitarum.</title>
        <authorList>
            <person name="Min B."/>
            <person name="Park H."/>
            <person name="Park J.-H."/>
            <person name="Shin H.-D."/>
            <person name="Choi I.-G."/>
        </authorList>
    </citation>
    <scope>NUCLEOTIDE SEQUENCE [LARGE SCALE GENOMIC DNA]</scope>
    <source>
        <strain evidence="2 3">KUS-F28377</strain>
    </source>
</reference>
<name>A0A1C7MWS0_9FUNG</name>
<feature type="region of interest" description="Disordered" evidence="1">
    <location>
        <begin position="1"/>
        <end position="36"/>
    </location>
</feature>
<sequence>MKKGGKTKAATAGSKRKAEDVSGSSCSKSRPSTTSKSVDIAPFLPLLPPLTTELKCDRNWLIDDINVSNELMQIKSNCINKHNKNEKMKPVEYLSFLTQARHLKLVKSIEFEKFQVRLPSVIDTWLSELVNLCRDGEMRSLRVYLASLISSEEAKTDDELLLVASALSSLVPRYKTWEKDNAVEDTFVKNHFADVLDIILGQDQDNILKYEWCNKKLSSCILKPDYTLYFEDKEAKEVATFIVEVKAPSRNKNSNDFIKLGFTLKSMLDSLIKRGMRSPRVLGLLVDGFDCYLYMMQIDNEAIYQMVELRRFSLPKSEEELLLLRNLFEATFLVKTVSLEVFKEFEGLTCGESDLLPLCRFAAE</sequence>
<dbReference type="AlphaFoldDB" id="A0A1C7MWS0"/>
<dbReference type="OrthoDB" id="2429120at2759"/>
<protein>
    <submittedName>
        <fullName evidence="2">Uncharacterized protein</fullName>
    </submittedName>
</protein>
<evidence type="ECO:0000313" key="2">
    <source>
        <dbReference type="EMBL" id="OBZ81267.1"/>
    </source>
</evidence>
<proteinExistence type="predicted"/>
<accession>A0A1C7MWS0</accession>
<organism evidence="2 3">
    <name type="scientific">Choanephora cucurbitarum</name>
    <dbReference type="NCBI Taxonomy" id="101091"/>
    <lineage>
        <taxon>Eukaryota</taxon>
        <taxon>Fungi</taxon>
        <taxon>Fungi incertae sedis</taxon>
        <taxon>Mucoromycota</taxon>
        <taxon>Mucoromycotina</taxon>
        <taxon>Mucoromycetes</taxon>
        <taxon>Mucorales</taxon>
        <taxon>Mucorineae</taxon>
        <taxon>Choanephoraceae</taxon>
        <taxon>Choanephoroideae</taxon>
        <taxon>Choanephora</taxon>
    </lineage>
</organism>
<dbReference type="EMBL" id="LUGH01001316">
    <property type="protein sequence ID" value="OBZ81267.1"/>
    <property type="molecule type" value="Genomic_DNA"/>
</dbReference>